<dbReference type="GO" id="GO:0080041">
    <property type="term" value="F:ADP-ribose pyrophosphohydrolase activity"/>
    <property type="evidence" value="ECO:0007669"/>
    <property type="project" value="TreeGrafter"/>
</dbReference>
<evidence type="ECO:0000256" key="7">
    <source>
        <dbReference type="ARBA" id="ARBA00032272"/>
    </source>
</evidence>
<evidence type="ECO:0000313" key="9">
    <source>
        <dbReference type="EMBL" id="MBB2188571.1"/>
    </source>
</evidence>
<evidence type="ECO:0000313" key="10">
    <source>
        <dbReference type="Proteomes" id="UP000555756"/>
    </source>
</evidence>
<name>A0A7W4JPL4_9PROT</name>
<feature type="domain" description="Nudix hydrolase" evidence="8">
    <location>
        <begin position="81"/>
        <end position="228"/>
    </location>
</feature>
<keyword evidence="5" id="KW-0378">Hydrolase</keyword>
<dbReference type="GO" id="GO:0080042">
    <property type="term" value="F:ADP-glucose pyrophosphohydrolase activity"/>
    <property type="evidence" value="ECO:0007669"/>
    <property type="project" value="TreeGrafter"/>
</dbReference>
<dbReference type="GO" id="GO:0019693">
    <property type="term" value="P:ribose phosphate metabolic process"/>
    <property type="evidence" value="ECO:0007669"/>
    <property type="project" value="TreeGrafter"/>
</dbReference>
<evidence type="ECO:0000256" key="5">
    <source>
        <dbReference type="ARBA" id="ARBA00022801"/>
    </source>
</evidence>
<comment type="similarity">
    <text evidence="3">Belongs to the Nudix hydrolase family. NudK subfamily.</text>
</comment>
<dbReference type="Gene3D" id="3.90.79.10">
    <property type="entry name" value="Nucleoside Triphosphate Pyrophosphohydrolase"/>
    <property type="match status" value="1"/>
</dbReference>
<accession>A0A7W4JPL4</accession>
<sequence length="236" mass="25645">MGQVEDGSVPIVFAPTIPADCHARVRAAPHFRRWLAAAAAGFDLRRVTVESVTFFGPRVGFILLQADAWHDGRQVPGTVLLRGDSVSILLVLRHAGHPDRTILTCEARLPAACPDLLSLPAGMLDGETFASTALRELSEEIGADLAVRQDMLVDLATVWLSPGGCDEAIALYYAVLDLDDAAIRALDGRRTGNADERESIRVRVVDLDDIPRIGRTDAKTLLSFYMYRDRAARVGA</sequence>
<dbReference type="CDD" id="cd03424">
    <property type="entry name" value="NUDIX_ADPRase_Nudt5_UGPPase_Nudt14"/>
    <property type="match status" value="1"/>
</dbReference>
<dbReference type="GO" id="GO:0006753">
    <property type="term" value="P:nucleoside phosphate metabolic process"/>
    <property type="evidence" value="ECO:0007669"/>
    <property type="project" value="TreeGrafter"/>
</dbReference>
<dbReference type="SUPFAM" id="SSF55811">
    <property type="entry name" value="Nudix"/>
    <property type="match status" value="1"/>
</dbReference>
<protein>
    <recommendedName>
        <fullName evidence="4">GDP-mannose pyrophosphatase</fullName>
    </recommendedName>
    <alternativeName>
        <fullName evidence="6">GDP-mannose hydrolase</fullName>
    </alternativeName>
    <alternativeName>
        <fullName evidence="7">GDPMK</fullName>
    </alternativeName>
</protein>
<evidence type="ECO:0000256" key="3">
    <source>
        <dbReference type="ARBA" id="ARBA00007275"/>
    </source>
</evidence>
<dbReference type="Proteomes" id="UP000555756">
    <property type="component" value="Unassembled WGS sequence"/>
</dbReference>
<comment type="cofactor">
    <cofactor evidence="2">
        <name>Mg(2+)</name>
        <dbReference type="ChEBI" id="CHEBI:18420"/>
    </cofactor>
</comment>
<dbReference type="EMBL" id="JABEQF010000001">
    <property type="protein sequence ID" value="MBB2188571.1"/>
    <property type="molecule type" value="Genomic_DNA"/>
</dbReference>
<dbReference type="InterPro" id="IPR000086">
    <property type="entry name" value="NUDIX_hydrolase_dom"/>
</dbReference>
<reference evidence="9 10" key="1">
    <citation type="submission" date="2020-04" db="EMBL/GenBank/DDBJ databases">
        <title>Description of novel Gluconacetobacter.</title>
        <authorList>
            <person name="Sombolestani A."/>
        </authorList>
    </citation>
    <scope>NUCLEOTIDE SEQUENCE [LARGE SCALE GENOMIC DNA]</scope>
    <source>
        <strain evidence="9 10">LMG 21311</strain>
    </source>
</reference>
<evidence type="ECO:0000256" key="6">
    <source>
        <dbReference type="ARBA" id="ARBA00032162"/>
    </source>
</evidence>
<dbReference type="InterPro" id="IPR015797">
    <property type="entry name" value="NUDIX_hydrolase-like_dom_sf"/>
</dbReference>
<keyword evidence="10" id="KW-1185">Reference proteome</keyword>
<organism evidence="9 10">
    <name type="scientific">Gluconacetobacter azotocaptans</name>
    <dbReference type="NCBI Taxonomy" id="142834"/>
    <lineage>
        <taxon>Bacteria</taxon>
        <taxon>Pseudomonadati</taxon>
        <taxon>Pseudomonadota</taxon>
        <taxon>Alphaproteobacteria</taxon>
        <taxon>Acetobacterales</taxon>
        <taxon>Acetobacteraceae</taxon>
        <taxon>Gluconacetobacter</taxon>
    </lineage>
</organism>
<evidence type="ECO:0000259" key="8">
    <source>
        <dbReference type="PROSITE" id="PS51462"/>
    </source>
</evidence>
<dbReference type="AlphaFoldDB" id="A0A7W4JPL4"/>
<dbReference type="Pfam" id="PF00293">
    <property type="entry name" value="NUDIX"/>
    <property type="match status" value="1"/>
</dbReference>
<evidence type="ECO:0000256" key="4">
    <source>
        <dbReference type="ARBA" id="ARBA00016377"/>
    </source>
</evidence>
<evidence type="ECO:0000256" key="2">
    <source>
        <dbReference type="ARBA" id="ARBA00001946"/>
    </source>
</evidence>
<dbReference type="RefSeq" id="WP_183117747.1">
    <property type="nucleotide sequence ID" value="NZ_JABEQF010000001.1"/>
</dbReference>
<dbReference type="PROSITE" id="PS51462">
    <property type="entry name" value="NUDIX"/>
    <property type="match status" value="1"/>
</dbReference>
<evidence type="ECO:0000256" key="1">
    <source>
        <dbReference type="ARBA" id="ARBA00000847"/>
    </source>
</evidence>
<comment type="caution">
    <text evidence="9">The sequence shown here is derived from an EMBL/GenBank/DDBJ whole genome shotgun (WGS) entry which is preliminary data.</text>
</comment>
<dbReference type="PANTHER" id="PTHR11839">
    <property type="entry name" value="UDP/ADP-SUGAR PYROPHOSPHATASE"/>
    <property type="match status" value="1"/>
</dbReference>
<dbReference type="PANTHER" id="PTHR11839:SF18">
    <property type="entry name" value="NUDIX HYDROLASE DOMAIN-CONTAINING PROTEIN"/>
    <property type="match status" value="1"/>
</dbReference>
<gene>
    <name evidence="9" type="ORF">HLH34_01155</name>
</gene>
<comment type="catalytic activity">
    <reaction evidence="1">
        <text>GDP-alpha-D-mannose + H2O = alpha-D-mannose 1-phosphate + GMP + 2 H(+)</text>
        <dbReference type="Rhea" id="RHEA:27978"/>
        <dbReference type="ChEBI" id="CHEBI:15377"/>
        <dbReference type="ChEBI" id="CHEBI:15378"/>
        <dbReference type="ChEBI" id="CHEBI:57527"/>
        <dbReference type="ChEBI" id="CHEBI:58115"/>
        <dbReference type="ChEBI" id="CHEBI:58409"/>
    </reaction>
</comment>
<proteinExistence type="inferred from homology"/>